<dbReference type="Proteomes" id="UP000434276">
    <property type="component" value="Unassembled WGS sequence"/>
</dbReference>
<evidence type="ECO:0008006" key="5">
    <source>
        <dbReference type="Google" id="ProtNLM"/>
    </source>
</evidence>
<dbReference type="OrthoDB" id="47330at2759"/>
<dbReference type="Gene3D" id="3.40.50.300">
    <property type="entry name" value="P-loop containing nucleotide triphosphate hydrolases"/>
    <property type="match status" value="1"/>
</dbReference>
<dbReference type="SUPFAM" id="SSF52540">
    <property type="entry name" value="P-loop containing nucleoside triphosphate hydrolases"/>
    <property type="match status" value="1"/>
</dbReference>
<evidence type="ECO:0000256" key="2">
    <source>
        <dbReference type="ARBA" id="ARBA00022840"/>
    </source>
</evidence>
<organism evidence="3 4">
    <name type="scientific">Arabidopsis thaliana</name>
    <name type="common">Mouse-ear cress</name>
    <dbReference type="NCBI Taxonomy" id="3702"/>
    <lineage>
        <taxon>Eukaryota</taxon>
        <taxon>Viridiplantae</taxon>
        <taxon>Streptophyta</taxon>
        <taxon>Embryophyta</taxon>
        <taxon>Tracheophyta</taxon>
        <taxon>Spermatophyta</taxon>
        <taxon>Magnoliopsida</taxon>
        <taxon>eudicotyledons</taxon>
        <taxon>Gunneridae</taxon>
        <taxon>Pentapetalae</taxon>
        <taxon>rosids</taxon>
        <taxon>malvids</taxon>
        <taxon>Brassicales</taxon>
        <taxon>Brassicaceae</taxon>
        <taxon>Camelineae</taxon>
        <taxon>Arabidopsis</taxon>
    </lineage>
</organism>
<dbReference type="GO" id="GO:0005524">
    <property type="term" value="F:ATP binding"/>
    <property type="evidence" value="ECO:0007669"/>
    <property type="project" value="UniProtKB-KW"/>
</dbReference>
<keyword evidence="2" id="KW-0067">ATP-binding</keyword>
<gene>
    <name evidence="3" type="ORF">C24_LOCUS14447</name>
</gene>
<dbReference type="InterPro" id="IPR027417">
    <property type="entry name" value="P-loop_NTPase"/>
</dbReference>
<keyword evidence="1" id="KW-0547">Nucleotide-binding</keyword>
<sequence>MLKEINSSNGKIILFIDEIQTIVGAGACEGDTMDVSNLLKPMLGRGELKCIGAITLTEYRKHMEKDPTLERRFQKVFCNQPSIEDTISILRGLRKRYELLIQ</sequence>
<dbReference type="PANTHER" id="PTHR11638:SF166">
    <property type="entry name" value="CLP R DOMAIN-CONTAINING PROTEIN"/>
    <property type="match status" value="1"/>
</dbReference>
<dbReference type="InterPro" id="IPR050130">
    <property type="entry name" value="ClpA_ClpB"/>
</dbReference>
<protein>
    <recommendedName>
        <fullName evidence="5">ATPase AAA-type core domain-containing protein</fullName>
    </recommendedName>
</protein>
<dbReference type="AlphaFoldDB" id="A0A5S9XH63"/>
<name>A0A5S9XH63_ARATH</name>
<dbReference type="EMBL" id="CACSHJ010000089">
    <property type="protein sequence ID" value="CAA0384257.1"/>
    <property type="molecule type" value="Genomic_DNA"/>
</dbReference>
<accession>A0A5S9XH63</accession>
<reference evidence="3 4" key="1">
    <citation type="submission" date="2019-12" db="EMBL/GenBank/DDBJ databases">
        <authorList>
            <person name="Jiao W.-B."/>
            <person name="Schneeberger K."/>
        </authorList>
    </citation>
    <scope>NUCLEOTIDE SEQUENCE [LARGE SCALE GENOMIC DNA]</scope>
    <source>
        <strain evidence="4">cv. C24</strain>
    </source>
</reference>
<evidence type="ECO:0000256" key="1">
    <source>
        <dbReference type="ARBA" id="ARBA00022741"/>
    </source>
</evidence>
<evidence type="ECO:0000313" key="3">
    <source>
        <dbReference type="EMBL" id="CAA0384257.1"/>
    </source>
</evidence>
<evidence type="ECO:0000313" key="4">
    <source>
        <dbReference type="Proteomes" id="UP000434276"/>
    </source>
</evidence>
<dbReference type="PANTHER" id="PTHR11638">
    <property type="entry name" value="ATP-DEPENDENT CLP PROTEASE"/>
    <property type="match status" value="1"/>
</dbReference>
<proteinExistence type="predicted"/>